<evidence type="ECO:0000313" key="1">
    <source>
        <dbReference type="EMBL" id="RKR83064.1"/>
    </source>
</evidence>
<protein>
    <submittedName>
        <fullName evidence="1">Uncharacterized protein</fullName>
    </submittedName>
</protein>
<accession>A0A495J3Y9</accession>
<reference evidence="1 2" key="1">
    <citation type="submission" date="2018-10" db="EMBL/GenBank/DDBJ databases">
        <title>Genomic Encyclopedia of Archaeal and Bacterial Type Strains, Phase II (KMG-II): from individual species to whole genera.</title>
        <authorList>
            <person name="Goeker M."/>
        </authorList>
    </citation>
    <scope>NUCLEOTIDE SEQUENCE [LARGE SCALE GENOMIC DNA]</scope>
    <source>
        <strain evidence="1 2">DSM 18602</strain>
    </source>
</reference>
<evidence type="ECO:0000313" key="2">
    <source>
        <dbReference type="Proteomes" id="UP000268007"/>
    </source>
</evidence>
<dbReference type="Proteomes" id="UP000268007">
    <property type="component" value="Unassembled WGS sequence"/>
</dbReference>
<comment type="caution">
    <text evidence="1">The sequence shown here is derived from an EMBL/GenBank/DDBJ whole genome shotgun (WGS) entry which is preliminary data.</text>
</comment>
<gene>
    <name evidence="1" type="ORF">BDD43_3265</name>
</gene>
<keyword evidence="2" id="KW-1185">Reference proteome</keyword>
<organism evidence="1 2">
    <name type="scientific">Mucilaginibacter gracilis</name>
    <dbReference type="NCBI Taxonomy" id="423350"/>
    <lineage>
        <taxon>Bacteria</taxon>
        <taxon>Pseudomonadati</taxon>
        <taxon>Bacteroidota</taxon>
        <taxon>Sphingobacteriia</taxon>
        <taxon>Sphingobacteriales</taxon>
        <taxon>Sphingobacteriaceae</taxon>
        <taxon>Mucilaginibacter</taxon>
    </lineage>
</organism>
<sequence>MLRKVLPLTLIYAALKMNKTLTNTFGYIDMSNKTLIILASARRESNTEKFVKEIYGDNNYQLINP</sequence>
<name>A0A495J3Y9_9SPHI</name>
<dbReference type="EMBL" id="RBKU01000001">
    <property type="protein sequence ID" value="RKR83064.1"/>
    <property type="molecule type" value="Genomic_DNA"/>
</dbReference>
<dbReference type="AlphaFoldDB" id="A0A495J3Y9"/>
<proteinExistence type="predicted"/>